<organism evidence="1 2">
    <name type="scientific">Colletotrichum chrysophilum</name>
    <dbReference type="NCBI Taxonomy" id="1836956"/>
    <lineage>
        <taxon>Eukaryota</taxon>
        <taxon>Fungi</taxon>
        <taxon>Dikarya</taxon>
        <taxon>Ascomycota</taxon>
        <taxon>Pezizomycotina</taxon>
        <taxon>Sordariomycetes</taxon>
        <taxon>Hypocreomycetidae</taxon>
        <taxon>Glomerellales</taxon>
        <taxon>Glomerellaceae</taxon>
        <taxon>Colletotrichum</taxon>
        <taxon>Colletotrichum gloeosporioides species complex</taxon>
    </lineage>
</organism>
<reference evidence="1" key="1">
    <citation type="submission" date="2023-01" db="EMBL/GenBank/DDBJ databases">
        <title>Colletotrichum chrysophilum M932 genome sequence.</title>
        <authorList>
            <person name="Baroncelli R."/>
        </authorList>
    </citation>
    <scope>NUCLEOTIDE SEQUENCE</scope>
    <source>
        <strain evidence="1">M932</strain>
    </source>
</reference>
<gene>
    <name evidence="1" type="ORF">CCHR01_13103</name>
</gene>
<dbReference type="EMBL" id="JAQOWY010000319">
    <property type="protein sequence ID" value="KAK1844252.1"/>
    <property type="molecule type" value="Genomic_DNA"/>
</dbReference>
<sequence>MSPLDRRRHTFQDEEWQRSALPGARLGWGRPSCRRQGQLKRWSTLADWQSAGLGRRTLADQGPQSAAIIDSEQPASATSPVMLLQGHYSQVDVLSMLTSRYGSP</sequence>
<accession>A0AAD9ACT4</accession>
<dbReference type="Proteomes" id="UP001243330">
    <property type="component" value="Unassembled WGS sequence"/>
</dbReference>
<keyword evidence="2" id="KW-1185">Reference proteome</keyword>
<evidence type="ECO:0000313" key="2">
    <source>
        <dbReference type="Proteomes" id="UP001243330"/>
    </source>
</evidence>
<protein>
    <submittedName>
        <fullName evidence="1">Uncharacterized protein</fullName>
    </submittedName>
</protein>
<evidence type="ECO:0000313" key="1">
    <source>
        <dbReference type="EMBL" id="KAK1844252.1"/>
    </source>
</evidence>
<comment type="caution">
    <text evidence="1">The sequence shown here is derived from an EMBL/GenBank/DDBJ whole genome shotgun (WGS) entry which is preliminary data.</text>
</comment>
<proteinExistence type="predicted"/>
<dbReference type="AlphaFoldDB" id="A0AAD9ACT4"/>
<name>A0AAD9ACT4_9PEZI</name>